<organism evidence="1">
    <name type="scientific">Satyrvirus sp</name>
    <dbReference type="NCBI Taxonomy" id="2487771"/>
    <lineage>
        <taxon>Viruses</taxon>
        <taxon>Varidnaviria</taxon>
        <taxon>Bamfordvirae</taxon>
        <taxon>Nucleocytoviricota</taxon>
        <taxon>Megaviricetes</taxon>
        <taxon>Imitervirales</taxon>
        <taxon>Mimiviridae</taxon>
        <taxon>Megamimivirinae</taxon>
    </lineage>
</organism>
<evidence type="ECO:0000313" key="1">
    <source>
        <dbReference type="EMBL" id="AYV85273.1"/>
    </source>
</evidence>
<dbReference type="EMBL" id="MK072444">
    <property type="protein sequence ID" value="AYV85273.1"/>
    <property type="molecule type" value="Genomic_DNA"/>
</dbReference>
<accession>A0A3G5AHC1</accession>
<reference evidence="1" key="1">
    <citation type="submission" date="2018-10" db="EMBL/GenBank/DDBJ databases">
        <title>Hidden diversity of soil giant viruses.</title>
        <authorList>
            <person name="Schulz F."/>
            <person name="Alteio L."/>
            <person name="Goudeau D."/>
            <person name="Ryan E.M."/>
            <person name="Malmstrom R.R."/>
            <person name="Blanchard J."/>
            <person name="Woyke T."/>
        </authorList>
    </citation>
    <scope>NUCLEOTIDE SEQUENCE</scope>
    <source>
        <strain evidence="1">SAV1</strain>
    </source>
</reference>
<name>A0A3G5AHC1_9VIRU</name>
<protein>
    <submittedName>
        <fullName evidence="1">Uncharacterized protein</fullName>
    </submittedName>
</protein>
<sequence>MVEHKHRVMIFVDKIICSYEKSEGSSPFIYWTGDCEGTMALESDTQFIEDILSCMREKGFVISFSTTLQCNKCDNKCSFKLHSGFVINLRDIC</sequence>
<proteinExistence type="predicted"/>
<gene>
    <name evidence="1" type="ORF">Satyrvirus8_31</name>
</gene>